<dbReference type="InterPro" id="IPR051055">
    <property type="entry name" value="PIF1_helicase"/>
</dbReference>
<dbReference type="Proteomes" id="UP000682733">
    <property type="component" value="Unassembled WGS sequence"/>
</dbReference>
<evidence type="ECO:0000313" key="2">
    <source>
        <dbReference type="EMBL" id="CAF4384443.1"/>
    </source>
</evidence>
<dbReference type="EMBL" id="CAJOBA010069748">
    <property type="protein sequence ID" value="CAF4384443.1"/>
    <property type="molecule type" value="Genomic_DNA"/>
</dbReference>
<protein>
    <submittedName>
        <fullName evidence="2">Uncharacterized protein</fullName>
    </submittedName>
</protein>
<dbReference type="AlphaFoldDB" id="A0A8S2VB68"/>
<dbReference type="Proteomes" id="UP000677228">
    <property type="component" value="Unassembled WGS sequence"/>
</dbReference>
<feature type="non-terminal residue" evidence="2">
    <location>
        <position position="1"/>
    </location>
</feature>
<dbReference type="PANTHER" id="PTHR47642:SF5">
    <property type="entry name" value="ATP-DEPENDENT DNA HELICASE"/>
    <property type="match status" value="1"/>
</dbReference>
<accession>A0A8S2VB68</accession>
<reference evidence="2" key="1">
    <citation type="submission" date="2021-02" db="EMBL/GenBank/DDBJ databases">
        <authorList>
            <person name="Nowell W R."/>
        </authorList>
    </citation>
    <scope>NUCLEOTIDE SEQUENCE</scope>
</reference>
<comment type="caution">
    <text evidence="2">The sequence shown here is derived from an EMBL/GenBank/DDBJ whole genome shotgun (WGS) entry which is preliminary data.</text>
</comment>
<dbReference type="PANTHER" id="PTHR47642">
    <property type="entry name" value="ATP-DEPENDENT DNA HELICASE"/>
    <property type="match status" value="1"/>
</dbReference>
<name>A0A8S2VB68_9BILA</name>
<proteinExistence type="predicted"/>
<evidence type="ECO:0000313" key="1">
    <source>
        <dbReference type="EMBL" id="CAF1584013.1"/>
    </source>
</evidence>
<sequence>SSTLRGDYDREVLHIFARNDQVNAHNEKILKEVCREMVRIPPLQKRSARSDRITLDTLELEVDAKVMLTRNTNIPDGFANGSFCTVIDFLYNDEETVVVKIVLRSEEERVGTICVERTNVESDENNPMNSRSQYLGQQFAIKLVWTATVGKIRGETVPPGSKCQLLISIRFENHLAILTSHKERNSYPRSLSYMPKPTISADNELFVNKWNSILNDTRQRLNISTIDLIKGIINVTIFINFGLY</sequence>
<dbReference type="EMBL" id="CAJNOK010046587">
    <property type="protein sequence ID" value="CAF1584013.1"/>
    <property type="molecule type" value="Genomic_DNA"/>
</dbReference>
<organism evidence="2 3">
    <name type="scientific">Didymodactylos carnosus</name>
    <dbReference type="NCBI Taxonomy" id="1234261"/>
    <lineage>
        <taxon>Eukaryota</taxon>
        <taxon>Metazoa</taxon>
        <taxon>Spiralia</taxon>
        <taxon>Gnathifera</taxon>
        <taxon>Rotifera</taxon>
        <taxon>Eurotatoria</taxon>
        <taxon>Bdelloidea</taxon>
        <taxon>Philodinida</taxon>
        <taxon>Philodinidae</taxon>
        <taxon>Didymodactylos</taxon>
    </lineage>
</organism>
<evidence type="ECO:0000313" key="3">
    <source>
        <dbReference type="Proteomes" id="UP000682733"/>
    </source>
</evidence>
<gene>
    <name evidence="1" type="ORF">OVA965_LOCUS41139</name>
    <name evidence="2" type="ORF">TMI583_LOCUS42711</name>
</gene>